<dbReference type="Proteomes" id="UP001055057">
    <property type="component" value="Unassembled WGS sequence"/>
</dbReference>
<gene>
    <name evidence="2" type="ORF">MPOCJGCO_3474</name>
</gene>
<name>A0ABQ4U2I4_9HYPH</name>
<evidence type="ECO:0000313" key="2">
    <source>
        <dbReference type="EMBL" id="GJE61352.1"/>
    </source>
</evidence>
<feature type="signal peptide" evidence="1">
    <location>
        <begin position="1"/>
        <end position="18"/>
    </location>
</feature>
<dbReference type="RefSeq" id="WP_238183915.1">
    <property type="nucleotide sequence ID" value="NZ_BPRB01000206.1"/>
</dbReference>
<organism evidence="2 3">
    <name type="scientific">Methylobacterium trifolii</name>
    <dbReference type="NCBI Taxonomy" id="1003092"/>
    <lineage>
        <taxon>Bacteria</taxon>
        <taxon>Pseudomonadati</taxon>
        <taxon>Pseudomonadota</taxon>
        <taxon>Alphaproteobacteria</taxon>
        <taxon>Hyphomicrobiales</taxon>
        <taxon>Methylobacteriaceae</taxon>
        <taxon>Methylobacterium</taxon>
    </lineage>
</organism>
<dbReference type="EMBL" id="BPRB01000206">
    <property type="protein sequence ID" value="GJE61352.1"/>
    <property type="molecule type" value="Genomic_DNA"/>
</dbReference>
<feature type="chain" id="PRO_5045709559" description="Lipoprotein" evidence="1">
    <location>
        <begin position="19"/>
        <end position="150"/>
    </location>
</feature>
<evidence type="ECO:0000313" key="3">
    <source>
        <dbReference type="Proteomes" id="UP001055057"/>
    </source>
</evidence>
<reference evidence="2" key="1">
    <citation type="journal article" date="2021" name="Front. Microbiol.">
        <title>Comprehensive Comparative Genomics and Phenotyping of Methylobacterium Species.</title>
        <authorList>
            <person name="Alessa O."/>
            <person name="Ogura Y."/>
            <person name="Fujitani Y."/>
            <person name="Takami H."/>
            <person name="Hayashi T."/>
            <person name="Sahin N."/>
            <person name="Tani A."/>
        </authorList>
    </citation>
    <scope>NUCLEOTIDE SEQUENCE</scope>
    <source>
        <strain evidence="2">DSM 23632</strain>
    </source>
</reference>
<protein>
    <recommendedName>
        <fullName evidence="4">Lipoprotein</fullName>
    </recommendedName>
</protein>
<evidence type="ECO:0000256" key="1">
    <source>
        <dbReference type="SAM" id="SignalP"/>
    </source>
</evidence>
<proteinExistence type="predicted"/>
<sequence length="150" mass="15866">MQRATPLALLLVATPVLAALAGSPARSEPAEAAPPQQAPPTFPLMRVVPKGEARTIAFYASLFPDCSSQGPVVIRVLDKPQHGKVTIAEGDSFTRYAPASPLAACNSRKVAGLKLVYEAEEGFEGLDSFRIFVINADGTGYESPVKVSVR</sequence>
<reference evidence="2" key="2">
    <citation type="submission" date="2021-08" db="EMBL/GenBank/DDBJ databases">
        <authorList>
            <person name="Tani A."/>
            <person name="Ola A."/>
            <person name="Ogura Y."/>
            <person name="Katsura K."/>
            <person name="Hayashi T."/>
        </authorList>
    </citation>
    <scope>NUCLEOTIDE SEQUENCE</scope>
    <source>
        <strain evidence="2">DSM 23632</strain>
    </source>
</reference>
<keyword evidence="3" id="KW-1185">Reference proteome</keyword>
<comment type="caution">
    <text evidence="2">The sequence shown here is derived from an EMBL/GenBank/DDBJ whole genome shotgun (WGS) entry which is preliminary data.</text>
</comment>
<accession>A0ABQ4U2I4</accession>
<keyword evidence="1" id="KW-0732">Signal</keyword>
<evidence type="ECO:0008006" key="4">
    <source>
        <dbReference type="Google" id="ProtNLM"/>
    </source>
</evidence>